<dbReference type="OrthoDB" id="3199405at2"/>
<dbReference type="Gene3D" id="3.40.50.1820">
    <property type="entry name" value="alpha/beta hydrolase"/>
    <property type="match status" value="1"/>
</dbReference>
<comment type="similarity">
    <text evidence="1 3">Belongs to the type-B carboxylesterase/lipase family.</text>
</comment>
<organism evidence="5 6">
    <name type="scientific">Kribbella rubisoli</name>
    <dbReference type="NCBI Taxonomy" id="3075929"/>
    <lineage>
        <taxon>Bacteria</taxon>
        <taxon>Bacillati</taxon>
        <taxon>Actinomycetota</taxon>
        <taxon>Actinomycetes</taxon>
        <taxon>Propionibacteriales</taxon>
        <taxon>Kribbellaceae</taxon>
        <taxon>Kribbella</taxon>
    </lineage>
</organism>
<proteinExistence type="inferred from homology"/>
<protein>
    <recommendedName>
        <fullName evidence="3">Carboxylic ester hydrolase</fullName>
        <ecNumber evidence="3">3.1.1.-</ecNumber>
    </recommendedName>
</protein>
<dbReference type="AlphaFoldDB" id="A0A4Q7WSP8"/>
<dbReference type="PANTHER" id="PTHR11559">
    <property type="entry name" value="CARBOXYLESTERASE"/>
    <property type="match status" value="1"/>
</dbReference>
<dbReference type="EC" id="3.1.1.-" evidence="3"/>
<gene>
    <name evidence="5" type="ORF">EV645_5636</name>
</gene>
<evidence type="ECO:0000256" key="1">
    <source>
        <dbReference type="ARBA" id="ARBA00005964"/>
    </source>
</evidence>
<dbReference type="GO" id="GO:0016787">
    <property type="term" value="F:hydrolase activity"/>
    <property type="evidence" value="ECO:0007669"/>
    <property type="project" value="UniProtKB-KW"/>
</dbReference>
<accession>A0A4Q7WSP8</accession>
<sequence length="490" mass="52449">MSETGPEVRTTTGLVRGHSKNGLSVFRGIPFARPPVGVLRFAAPQPAEPWDGVRDAFSFGPPPPQSLVFGPPSNPATGDDWLTVNVWSPDLTSELPVMVWVYGGAYAIGQSGDPSYDGTRLACQGDVVVVTFNHRLGVDGFGQLEGAPANRGLLDQVAALEWVRANIAVFGGDPDRVTVFGESAGAGSVAALLAMPRAAGLFRRAITQSAPGTFFAPPLAADIMTEIAALLDVAPTVDDLRRVPTADLVAASDMLATAMQPEISRWGAPAYLGIPFAPVVDGDVLPRTPFEALADGAAREVELIAGHTRDEYRLMLAADGRLGNLTDADAATALRILAPDGYREAYPDATAERLYELIHSDWLFRMPSHRLAEAHIAGGGRTYAYELAWPDTGLGACHGLDVPLVFGTTHLLGFLLDQEQLPAAEQVSQLFRTAWTAFAHAGDPGWPQYDATHRQVAQFTTELTITPYPEELSRRLWADHSFAPLPLLDA</sequence>
<dbReference type="Pfam" id="PF00135">
    <property type="entry name" value="COesterase"/>
    <property type="match status" value="1"/>
</dbReference>
<dbReference type="EMBL" id="SHKR01000014">
    <property type="protein sequence ID" value="RZU12369.1"/>
    <property type="molecule type" value="Genomic_DNA"/>
</dbReference>
<dbReference type="PROSITE" id="PS00122">
    <property type="entry name" value="CARBOXYLESTERASE_B_1"/>
    <property type="match status" value="1"/>
</dbReference>
<evidence type="ECO:0000313" key="5">
    <source>
        <dbReference type="EMBL" id="RZU12369.1"/>
    </source>
</evidence>
<name>A0A4Q7WSP8_9ACTN</name>
<keyword evidence="6" id="KW-1185">Reference proteome</keyword>
<evidence type="ECO:0000313" key="6">
    <source>
        <dbReference type="Proteomes" id="UP000292027"/>
    </source>
</evidence>
<reference evidence="5 6" key="1">
    <citation type="journal article" date="2015" name="Stand. Genomic Sci.">
        <title>Genomic Encyclopedia of Bacterial and Archaeal Type Strains, Phase III: the genomes of soil and plant-associated and newly described type strains.</title>
        <authorList>
            <person name="Whitman W.B."/>
            <person name="Woyke T."/>
            <person name="Klenk H.P."/>
            <person name="Zhou Y."/>
            <person name="Lilburn T.G."/>
            <person name="Beck B.J."/>
            <person name="De Vos P."/>
            <person name="Vandamme P."/>
            <person name="Eisen J.A."/>
            <person name="Garrity G."/>
            <person name="Hugenholtz P."/>
            <person name="Kyrpides N.C."/>
        </authorList>
    </citation>
    <scope>NUCLEOTIDE SEQUENCE [LARGE SCALE GENOMIC DNA]</scope>
    <source>
        <strain evidence="5 6">VKM Ac-2540</strain>
    </source>
</reference>
<dbReference type="SUPFAM" id="SSF53474">
    <property type="entry name" value="alpha/beta-Hydrolases"/>
    <property type="match status" value="1"/>
</dbReference>
<dbReference type="InterPro" id="IPR002018">
    <property type="entry name" value="CarbesteraseB"/>
</dbReference>
<evidence type="ECO:0000259" key="4">
    <source>
        <dbReference type="Pfam" id="PF00135"/>
    </source>
</evidence>
<dbReference type="InterPro" id="IPR050309">
    <property type="entry name" value="Type-B_Carboxylest/Lipase"/>
</dbReference>
<evidence type="ECO:0000256" key="3">
    <source>
        <dbReference type="RuleBase" id="RU361235"/>
    </source>
</evidence>
<keyword evidence="2 3" id="KW-0378">Hydrolase</keyword>
<comment type="caution">
    <text evidence="5">The sequence shown here is derived from an EMBL/GenBank/DDBJ whole genome shotgun (WGS) entry which is preliminary data.</text>
</comment>
<dbReference type="InterPro" id="IPR019826">
    <property type="entry name" value="Carboxylesterase_B_AS"/>
</dbReference>
<dbReference type="Proteomes" id="UP000292027">
    <property type="component" value="Unassembled WGS sequence"/>
</dbReference>
<feature type="domain" description="Carboxylesterase type B" evidence="4">
    <location>
        <begin position="6"/>
        <end position="464"/>
    </location>
</feature>
<dbReference type="RefSeq" id="WP_130446967.1">
    <property type="nucleotide sequence ID" value="NZ_SHKR01000014.1"/>
</dbReference>
<dbReference type="InterPro" id="IPR029058">
    <property type="entry name" value="AB_hydrolase_fold"/>
</dbReference>
<evidence type="ECO:0000256" key="2">
    <source>
        <dbReference type="ARBA" id="ARBA00022801"/>
    </source>
</evidence>